<dbReference type="Pfam" id="PF06892">
    <property type="entry name" value="Phage_CP76"/>
    <property type="match status" value="1"/>
</dbReference>
<dbReference type="InterPro" id="IPR048188">
    <property type="entry name" value="YmfL-like"/>
</dbReference>
<organism evidence="1 2">
    <name type="scientific">Vitreoscilla massiliensis</name>
    <dbReference type="NCBI Taxonomy" id="1689272"/>
    <lineage>
        <taxon>Bacteria</taxon>
        <taxon>Pseudomonadati</taxon>
        <taxon>Pseudomonadota</taxon>
        <taxon>Betaproteobacteria</taxon>
        <taxon>Neisseriales</taxon>
        <taxon>Neisseriaceae</taxon>
        <taxon>Vitreoscilla</taxon>
    </lineage>
</organism>
<protein>
    <submittedName>
        <fullName evidence="1">Uncharacterized protein</fullName>
    </submittedName>
</protein>
<evidence type="ECO:0000313" key="1">
    <source>
        <dbReference type="EMBL" id="UOO90281.1"/>
    </source>
</evidence>
<reference evidence="1 2" key="1">
    <citation type="journal article" date="2022" name="Res Sq">
        <title>Evolution of multicellular longitudinally dividing oral cavity symbionts (Neisseriaceae).</title>
        <authorList>
            <person name="Nyongesa S."/>
            <person name="Weber P."/>
            <person name="Bernet E."/>
            <person name="Pullido F."/>
            <person name="Nieckarz M."/>
            <person name="Delaby M."/>
            <person name="Nieves C."/>
            <person name="Viehboeck T."/>
            <person name="Krause N."/>
            <person name="Rivera-Millot A."/>
            <person name="Nakamura A."/>
            <person name="Vischer N."/>
            <person name="VanNieuwenhze M."/>
            <person name="Brun Y."/>
            <person name="Cava F."/>
            <person name="Bulgheresi S."/>
            <person name="Veyrier F."/>
        </authorList>
    </citation>
    <scope>NUCLEOTIDE SEQUENCE [LARGE SCALE GENOMIC DNA]</scope>
    <source>
        <strain evidence="1 2">SN4</strain>
    </source>
</reference>
<keyword evidence="2" id="KW-1185">Reference proteome</keyword>
<evidence type="ECO:0000313" key="2">
    <source>
        <dbReference type="Proteomes" id="UP000832011"/>
    </source>
</evidence>
<proteinExistence type="predicted"/>
<sequence>MTSKPIKREREPLTIKSAHLNMIEAFPNGLKGMAMALGDDTEVRLKNQAYEQKGMHVPTERSLLMQEFTGRTDFAEAVAHQSGGVFVQMPTDDLVDGDIQELFMECTKELGKLVAEFQAATDDGVVDALELKRLEAIKTRLCTKAASIIQMTEKVFCDQTAGESHG</sequence>
<dbReference type="RefSeq" id="WP_058355828.1">
    <property type="nucleotide sequence ID" value="NZ_CABKVG010000008.1"/>
</dbReference>
<dbReference type="NCBIfam" id="NF041471">
    <property type="entry name" value="phage_reg_YmfL"/>
    <property type="match status" value="1"/>
</dbReference>
<name>A0ABY4E3C0_9NEIS</name>
<dbReference type="EMBL" id="CP091511">
    <property type="protein sequence ID" value="UOO90281.1"/>
    <property type="molecule type" value="Genomic_DNA"/>
</dbReference>
<gene>
    <name evidence="1" type="ORF">LVJ82_04650</name>
</gene>
<dbReference type="InterPro" id="IPR009679">
    <property type="entry name" value="Phage_186_CII-like"/>
</dbReference>
<accession>A0ABY4E3C0</accession>
<dbReference type="Proteomes" id="UP000832011">
    <property type="component" value="Chromosome"/>
</dbReference>